<organism evidence="9 10">
    <name type="scientific">Desulfopila aestuarii DSM 18488</name>
    <dbReference type="NCBI Taxonomy" id="1121416"/>
    <lineage>
        <taxon>Bacteria</taxon>
        <taxon>Pseudomonadati</taxon>
        <taxon>Thermodesulfobacteriota</taxon>
        <taxon>Desulfobulbia</taxon>
        <taxon>Desulfobulbales</taxon>
        <taxon>Desulfocapsaceae</taxon>
        <taxon>Desulfopila</taxon>
    </lineage>
</organism>
<feature type="transmembrane region" description="Helical" evidence="8">
    <location>
        <begin position="190"/>
        <end position="212"/>
    </location>
</feature>
<evidence type="ECO:0000313" key="10">
    <source>
        <dbReference type="Proteomes" id="UP000184603"/>
    </source>
</evidence>
<sequence length="242" mass="26004">MAELWIIILAWFAGGFVNGIAGFGAAMIAMPLLTSFIELSVAVPSCTLVVLCLNFHVGWTFRRYIEWHYLKGIVYGAVPGAILSVFVLEYIPEHQMKGGMGIFITCYALWSLYSDSGKKKVIHHLWGYLAGILSSAFGMAFGFNGPPLAVYIAYCGCPSQAVKGVLGAGFIITSTCIVLAKIVTGQVDTTVLTIFAAATPAVIIGSKLGIRFSASLSEYSYRKVLFCTLALMGMKIAWSALA</sequence>
<comment type="subcellular location">
    <subcellularLocation>
        <location evidence="1 8">Cell membrane</location>
        <topology evidence="1 8">Multi-pass membrane protein</topology>
    </subcellularLocation>
</comment>
<dbReference type="Pfam" id="PF01925">
    <property type="entry name" value="TauE"/>
    <property type="match status" value="1"/>
</dbReference>
<dbReference type="RefSeq" id="WP_073616399.1">
    <property type="nucleotide sequence ID" value="NZ_FRFE01000041.1"/>
</dbReference>
<proteinExistence type="inferred from homology"/>
<evidence type="ECO:0000256" key="2">
    <source>
        <dbReference type="ARBA" id="ARBA00009142"/>
    </source>
</evidence>
<dbReference type="OrthoDB" id="7843147at2"/>
<accession>A0A1M7YJK4</accession>
<dbReference type="InterPro" id="IPR002781">
    <property type="entry name" value="TM_pro_TauE-like"/>
</dbReference>
<feature type="transmembrane region" description="Helical" evidence="8">
    <location>
        <begin position="6"/>
        <end position="29"/>
    </location>
</feature>
<keyword evidence="6 8" id="KW-1133">Transmembrane helix</keyword>
<evidence type="ECO:0000256" key="7">
    <source>
        <dbReference type="ARBA" id="ARBA00023136"/>
    </source>
</evidence>
<dbReference type="Proteomes" id="UP000184603">
    <property type="component" value="Unassembled WGS sequence"/>
</dbReference>
<keyword evidence="7 8" id="KW-0472">Membrane</keyword>
<evidence type="ECO:0000256" key="1">
    <source>
        <dbReference type="ARBA" id="ARBA00004651"/>
    </source>
</evidence>
<keyword evidence="3" id="KW-0813">Transport</keyword>
<dbReference type="InterPro" id="IPR052017">
    <property type="entry name" value="TSUP"/>
</dbReference>
<protein>
    <recommendedName>
        <fullName evidence="8">Probable membrane transporter protein</fullName>
    </recommendedName>
</protein>
<dbReference type="STRING" id="1121416.SAMN02745220_04764"/>
<evidence type="ECO:0000256" key="5">
    <source>
        <dbReference type="ARBA" id="ARBA00022692"/>
    </source>
</evidence>
<keyword evidence="4 8" id="KW-1003">Cell membrane</keyword>
<name>A0A1M7YJK4_9BACT</name>
<feature type="transmembrane region" description="Helical" evidence="8">
    <location>
        <begin position="73"/>
        <end position="91"/>
    </location>
</feature>
<dbReference type="GO" id="GO:0005886">
    <property type="term" value="C:plasma membrane"/>
    <property type="evidence" value="ECO:0007669"/>
    <property type="project" value="UniProtKB-SubCell"/>
</dbReference>
<evidence type="ECO:0000256" key="3">
    <source>
        <dbReference type="ARBA" id="ARBA00022448"/>
    </source>
</evidence>
<feature type="transmembrane region" description="Helical" evidence="8">
    <location>
        <begin position="224"/>
        <end position="241"/>
    </location>
</feature>
<keyword evidence="10" id="KW-1185">Reference proteome</keyword>
<dbReference type="EMBL" id="FRFE01000041">
    <property type="protein sequence ID" value="SHO52792.1"/>
    <property type="molecule type" value="Genomic_DNA"/>
</dbReference>
<dbReference type="AlphaFoldDB" id="A0A1M7YJK4"/>
<feature type="transmembrane region" description="Helical" evidence="8">
    <location>
        <begin position="125"/>
        <end position="153"/>
    </location>
</feature>
<feature type="transmembrane region" description="Helical" evidence="8">
    <location>
        <begin position="165"/>
        <end position="184"/>
    </location>
</feature>
<evidence type="ECO:0000256" key="6">
    <source>
        <dbReference type="ARBA" id="ARBA00022989"/>
    </source>
</evidence>
<reference evidence="9 10" key="1">
    <citation type="submission" date="2016-12" db="EMBL/GenBank/DDBJ databases">
        <authorList>
            <person name="Song W.-J."/>
            <person name="Kurnit D.M."/>
        </authorList>
    </citation>
    <scope>NUCLEOTIDE SEQUENCE [LARGE SCALE GENOMIC DNA]</scope>
    <source>
        <strain evidence="9 10">DSM 18488</strain>
    </source>
</reference>
<evidence type="ECO:0000313" key="9">
    <source>
        <dbReference type="EMBL" id="SHO52792.1"/>
    </source>
</evidence>
<dbReference type="PANTHER" id="PTHR30269:SF37">
    <property type="entry name" value="MEMBRANE TRANSPORTER PROTEIN"/>
    <property type="match status" value="1"/>
</dbReference>
<evidence type="ECO:0000256" key="8">
    <source>
        <dbReference type="RuleBase" id="RU363041"/>
    </source>
</evidence>
<keyword evidence="5 8" id="KW-0812">Transmembrane</keyword>
<evidence type="ECO:0000256" key="4">
    <source>
        <dbReference type="ARBA" id="ARBA00022475"/>
    </source>
</evidence>
<comment type="similarity">
    <text evidence="2 8">Belongs to the 4-toluene sulfonate uptake permease (TSUP) (TC 2.A.102) family.</text>
</comment>
<gene>
    <name evidence="9" type="ORF">SAMN02745220_04764</name>
</gene>
<dbReference type="PANTHER" id="PTHR30269">
    <property type="entry name" value="TRANSMEMBRANE PROTEIN YFCA"/>
    <property type="match status" value="1"/>
</dbReference>
<feature type="transmembrane region" description="Helical" evidence="8">
    <location>
        <begin position="41"/>
        <end position="61"/>
    </location>
</feature>